<dbReference type="EMBL" id="MU274910">
    <property type="protein sequence ID" value="KAI0089563.1"/>
    <property type="molecule type" value="Genomic_DNA"/>
</dbReference>
<name>A0ACB8U5E1_9APHY</name>
<comment type="caution">
    <text evidence="1">The sequence shown here is derived from an EMBL/GenBank/DDBJ whole genome shotgun (WGS) entry which is preliminary data.</text>
</comment>
<proteinExistence type="predicted"/>
<protein>
    <submittedName>
        <fullName evidence="1">Peroxisomal dehydratase</fullName>
    </submittedName>
</protein>
<evidence type="ECO:0000313" key="2">
    <source>
        <dbReference type="Proteomes" id="UP001055072"/>
    </source>
</evidence>
<keyword evidence="2" id="KW-1185">Reference proteome</keyword>
<reference evidence="1" key="1">
    <citation type="journal article" date="2021" name="Environ. Microbiol.">
        <title>Gene family expansions and transcriptome signatures uncover fungal adaptations to wood decay.</title>
        <authorList>
            <person name="Hage H."/>
            <person name="Miyauchi S."/>
            <person name="Viragh M."/>
            <person name="Drula E."/>
            <person name="Min B."/>
            <person name="Chaduli D."/>
            <person name="Navarro D."/>
            <person name="Favel A."/>
            <person name="Norest M."/>
            <person name="Lesage-Meessen L."/>
            <person name="Balint B."/>
            <person name="Merenyi Z."/>
            <person name="de Eugenio L."/>
            <person name="Morin E."/>
            <person name="Martinez A.T."/>
            <person name="Baldrian P."/>
            <person name="Stursova M."/>
            <person name="Martinez M.J."/>
            <person name="Novotny C."/>
            <person name="Magnuson J.K."/>
            <person name="Spatafora J.W."/>
            <person name="Maurice S."/>
            <person name="Pangilinan J."/>
            <person name="Andreopoulos W."/>
            <person name="LaButti K."/>
            <person name="Hundley H."/>
            <person name="Na H."/>
            <person name="Kuo A."/>
            <person name="Barry K."/>
            <person name="Lipzen A."/>
            <person name="Henrissat B."/>
            <person name="Riley R."/>
            <person name="Ahrendt S."/>
            <person name="Nagy L.G."/>
            <person name="Grigoriev I.V."/>
            <person name="Martin F."/>
            <person name="Rosso M.N."/>
        </authorList>
    </citation>
    <scope>NUCLEOTIDE SEQUENCE</scope>
    <source>
        <strain evidence="1">CBS 384.51</strain>
    </source>
</reference>
<organism evidence="1 2">
    <name type="scientific">Irpex rosettiformis</name>
    <dbReference type="NCBI Taxonomy" id="378272"/>
    <lineage>
        <taxon>Eukaryota</taxon>
        <taxon>Fungi</taxon>
        <taxon>Dikarya</taxon>
        <taxon>Basidiomycota</taxon>
        <taxon>Agaricomycotina</taxon>
        <taxon>Agaricomycetes</taxon>
        <taxon>Polyporales</taxon>
        <taxon>Irpicaceae</taxon>
        <taxon>Irpex</taxon>
    </lineage>
</organism>
<gene>
    <name evidence="1" type="ORF">BDY19DRAFT_942886</name>
</gene>
<accession>A0ACB8U5E1</accession>
<dbReference type="Proteomes" id="UP001055072">
    <property type="component" value="Unassembled WGS sequence"/>
</dbReference>
<sequence>MSEINLSLAVGHQEADQPVSWLKRDIILYAIGIGAKANDFNVINELDPNWAPFPTYPVALMFKGDDADVNDFKKRVGGSTAKGLPKFDPNRGVHGTQSIEILKPIPAVSGPGWKLRKRIVGVSENKSGIVVENEQTLVSPDGEVYARLFGSSFNIGAKATGEKFSKKIAGPPSAKPVPKDRKPDWVVKDKTTLEQAIIYRLSGDYNGLHIDPKIGQATGFGGVILHGLSSFGFAARAIVSAVGGSDPNSLTLFGVRFSSPVKPGEELETSIWEVGPGPNGTTELTFIVKNLQTGKVCLSNGIAYVKKVEKSKL</sequence>
<evidence type="ECO:0000313" key="1">
    <source>
        <dbReference type="EMBL" id="KAI0089563.1"/>
    </source>
</evidence>